<dbReference type="SMART" id="SM00450">
    <property type="entry name" value="RHOD"/>
    <property type="match status" value="1"/>
</dbReference>
<evidence type="ECO:0000259" key="4">
    <source>
        <dbReference type="PROSITE" id="PS50206"/>
    </source>
</evidence>
<feature type="domain" description="Rhodanese" evidence="4">
    <location>
        <begin position="18"/>
        <end position="106"/>
    </location>
</feature>
<dbReference type="NCBIfam" id="NF001195">
    <property type="entry name" value="PRK00162.1"/>
    <property type="match status" value="1"/>
</dbReference>
<keyword evidence="2 3" id="KW-0808">Transferase</keyword>
<evidence type="ECO:0000313" key="5">
    <source>
        <dbReference type="EMBL" id="AKO31869.1"/>
    </source>
</evidence>
<dbReference type="CDD" id="cd01444">
    <property type="entry name" value="GlpE_ST"/>
    <property type="match status" value="1"/>
</dbReference>
<dbReference type="PANTHER" id="PTHR43031">
    <property type="entry name" value="FAD-DEPENDENT OXIDOREDUCTASE"/>
    <property type="match status" value="1"/>
</dbReference>
<dbReference type="OMA" id="VCYHGIS"/>
<accession>A0AAC8UBB9</accession>
<dbReference type="GO" id="GO:0004792">
    <property type="term" value="F:thiosulfate-cyanide sulfurtransferase activity"/>
    <property type="evidence" value="ECO:0007669"/>
    <property type="project" value="UniProtKB-UniRule"/>
</dbReference>
<evidence type="ECO:0000256" key="1">
    <source>
        <dbReference type="ARBA" id="ARBA00022490"/>
    </source>
</evidence>
<dbReference type="PANTHER" id="PTHR43031:SF6">
    <property type="entry name" value="THIOSULFATE SULFURTRANSFERASE GLPE"/>
    <property type="match status" value="1"/>
</dbReference>
<organism evidence="5 6">
    <name type="scientific">Haemophilus ducreyi</name>
    <dbReference type="NCBI Taxonomy" id="730"/>
    <lineage>
        <taxon>Bacteria</taxon>
        <taxon>Pseudomonadati</taxon>
        <taxon>Pseudomonadota</taxon>
        <taxon>Gammaproteobacteria</taxon>
        <taxon>Pasteurellales</taxon>
        <taxon>Pasteurellaceae</taxon>
        <taxon>Haemophilus</taxon>
    </lineage>
</organism>
<evidence type="ECO:0000313" key="6">
    <source>
        <dbReference type="Proteomes" id="UP000060132"/>
    </source>
</evidence>
<feature type="active site" description="Cysteine persulfide intermediate" evidence="3">
    <location>
        <position position="66"/>
    </location>
</feature>
<dbReference type="Gene3D" id="3.40.250.10">
    <property type="entry name" value="Rhodanese-like domain"/>
    <property type="match status" value="1"/>
</dbReference>
<dbReference type="GO" id="GO:0005737">
    <property type="term" value="C:cytoplasm"/>
    <property type="evidence" value="ECO:0007669"/>
    <property type="project" value="UniProtKB-SubCell"/>
</dbReference>
<dbReference type="InterPro" id="IPR023695">
    <property type="entry name" value="Thiosulf_sulfurTrfase"/>
</dbReference>
<name>A0AAC8UBB9_HAEDC</name>
<comment type="catalytic activity">
    <reaction evidence="3">
        <text>thiosulfate + [thioredoxin]-dithiol = [thioredoxin]-disulfide + hydrogen sulfide + sulfite + 2 H(+)</text>
        <dbReference type="Rhea" id="RHEA:83859"/>
        <dbReference type="Rhea" id="RHEA-COMP:10698"/>
        <dbReference type="Rhea" id="RHEA-COMP:10700"/>
        <dbReference type="ChEBI" id="CHEBI:15378"/>
        <dbReference type="ChEBI" id="CHEBI:17359"/>
        <dbReference type="ChEBI" id="CHEBI:29919"/>
        <dbReference type="ChEBI" id="CHEBI:29950"/>
        <dbReference type="ChEBI" id="CHEBI:33542"/>
        <dbReference type="ChEBI" id="CHEBI:50058"/>
    </reaction>
</comment>
<dbReference type="EMBL" id="CP011219">
    <property type="protein sequence ID" value="AKO31869.1"/>
    <property type="molecule type" value="Genomic_DNA"/>
</dbReference>
<dbReference type="Pfam" id="PF00581">
    <property type="entry name" value="Rhodanese"/>
    <property type="match status" value="1"/>
</dbReference>
<dbReference type="SUPFAM" id="SSF52821">
    <property type="entry name" value="Rhodanese/Cell cycle control phosphatase"/>
    <property type="match status" value="1"/>
</dbReference>
<dbReference type="EC" id="2.8.1.1" evidence="3"/>
<dbReference type="InterPro" id="IPR050229">
    <property type="entry name" value="GlpE_sulfurtransferase"/>
</dbReference>
<reference evidence="5 6" key="1">
    <citation type="journal article" date="2015" name="PLoS Negl. Trop. Dis.">
        <title>Haemophilus ducreyi Cutaneous Ulcer Strains Are Nearly Identical to Class I Genital Ulcer Strains.</title>
        <authorList>
            <person name="Gangaiah D."/>
            <person name="Webb K.M."/>
            <person name="Humphreys T.L."/>
            <person name="Fortney K.R."/>
            <person name="Toh E."/>
            <person name="Tai A."/>
            <person name="Katz S.S."/>
            <person name="Pillay A."/>
            <person name="Chen C.Y."/>
            <person name="Roberts S.A."/>
            <person name="Munson R.S.Jr."/>
            <person name="Spinola S.M."/>
        </authorList>
    </citation>
    <scope>NUCLEOTIDE SEQUENCE [LARGE SCALE GENOMIC DNA]</scope>
    <source>
        <strain evidence="6">CLU2</strain>
    </source>
</reference>
<gene>
    <name evidence="3" type="primary">glpE</name>
    <name evidence="5" type="ORF">RZ57_01285</name>
</gene>
<dbReference type="Proteomes" id="UP000060132">
    <property type="component" value="Chromosome"/>
</dbReference>
<keyword evidence="1 3" id="KW-0963">Cytoplasm</keyword>
<sequence>MAAIFTEISPTTAWQLVKHENAFLADIRALAHYLDDHPSGAFHLTNDSYAEFLDLVSDEQAVIVVCYHGISSRSVAQFLVEQGFETVYSVTGGFEAWQKLALPVTKGCDQ</sequence>
<dbReference type="PROSITE" id="PS50206">
    <property type="entry name" value="RHODANESE_3"/>
    <property type="match status" value="1"/>
</dbReference>
<comment type="function">
    <text evidence="3">Transferase that catalyzes the transfer of sulfur from thiosulfate to thiophilic acceptors such as cyanide or dithiols. May function in a CysM-independent thiosulfate assimilation pathway by catalyzing the conversion of thiosulfate to sulfite, which can then be used for L-cysteine biosynthesis.</text>
</comment>
<dbReference type="InterPro" id="IPR001763">
    <property type="entry name" value="Rhodanese-like_dom"/>
</dbReference>
<proteinExistence type="inferred from homology"/>
<comment type="catalytic activity">
    <reaction evidence="3">
        <text>thiosulfate + hydrogen cyanide = thiocyanate + sulfite + 2 H(+)</text>
        <dbReference type="Rhea" id="RHEA:16881"/>
        <dbReference type="ChEBI" id="CHEBI:15378"/>
        <dbReference type="ChEBI" id="CHEBI:17359"/>
        <dbReference type="ChEBI" id="CHEBI:18022"/>
        <dbReference type="ChEBI" id="CHEBI:18407"/>
        <dbReference type="ChEBI" id="CHEBI:33542"/>
        <dbReference type="EC" id="2.8.1.1"/>
    </reaction>
</comment>
<comment type="subcellular location">
    <subcellularLocation>
        <location evidence="3">Cytoplasm</location>
    </subcellularLocation>
</comment>
<evidence type="ECO:0000256" key="2">
    <source>
        <dbReference type="ARBA" id="ARBA00022679"/>
    </source>
</evidence>
<evidence type="ECO:0000256" key="3">
    <source>
        <dbReference type="HAMAP-Rule" id="MF_01009"/>
    </source>
</evidence>
<dbReference type="InterPro" id="IPR036873">
    <property type="entry name" value="Rhodanese-like_dom_sf"/>
</dbReference>
<dbReference type="HAMAP" id="MF_01009">
    <property type="entry name" value="Thiosulf_sulfurtr"/>
    <property type="match status" value="1"/>
</dbReference>
<comment type="similarity">
    <text evidence="3">Belongs to the GlpE family.</text>
</comment>
<protein>
    <recommendedName>
        <fullName evidence="3">Thiosulfate sulfurtransferase GlpE</fullName>
        <ecNumber evidence="3">2.8.1.1</ecNumber>
    </recommendedName>
</protein>
<dbReference type="SMR" id="A0AAC8UBB9"/>
<dbReference type="RefSeq" id="WP_010944360.1">
    <property type="nucleotide sequence ID" value="NZ_CP011218.1"/>
</dbReference>
<dbReference type="AlphaFoldDB" id="A0AAC8UBB9"/>